<comment type="function">
    <text evidence="9">Deoxyribonuclease which catalyzes (in vitro) the decatenation of kinetoplast DNA, which are circular DNA catenated to each other, producing linear DNA molecules. Plays an important role in chromosomal segregation and cell cycle progression during eye development probably via its DNA decatenation activity.</text>
</comment>
<evidence type="ECO:0000256" key="7">
    <source>
        <dbReference type="ARBA" id="ARBA00022842"/>
    </source>
</evidence>
<dbReference type="AlphaFoldDB" id="A0A8J2Q0X9"/>
<gene>
    <name evidence="10" type="ORF">AFUS01_LOCUS45418</name>
</gene>
<dbReference type="GO" id="GO:0005829">
    <property type="term" value="C:cytosol"/>
    <property type="evidence" value="ECO:0007669"/>
    <property type="project" value="TreeGrafter"/>
</dbReference>
<evidence type="ECO:0000256" key="3">
    <source>
        <dbReference type="ARBA" id="ARBA00022722"/>
    </source>
</evidence>
<dbReference type="InterPro" id="IPR050891">
    <property type="entry name" value="TatD-type_Hydrolase"/>
</dbReference>
<dbReference type="GO" id="GO:0008310">
    <property type="term" value="F:single-stranded DNA 3'-5' DNA exonuclease activity"/>
    <property type="evidence" value="ECO:0007669"/>
    <property type="project" value="TreeGrafter"/>
</dbReference>
<keyword evidence="4" id="KW-0479">Metal-binding</keyword>
<accession>A0A8J2Q0X9</accession>
<name>A0A8J2Q0X9_9HEXA</name>
<keyword evidence="6" id="KW-0269">Exonuclease</keyword>
<proteinExistence type="inferred from homology"/>
<evidence type="ECO:0000256" key="4">
    <source>
        <dbReference type="ARBA" id="ARBA00022723"/>
    </source>
</evidence>
<evidence type="ECO:0000256" key="2">
    <source>
        <dbReference type="ARBA" id="ARBA00022490"/>
    </source>
</evidence>
<sequence length="357" mass="39639">MSTLLSRTVTRPAKFLQAIIISQVNTVQVPYFLSTTAPPEIQRLSGMAASAFSSMTGISTETEGPGEYDMSESYILVDIGANLTNKKFSRDIDSVVQRAKESGIQKIMVTGTSIQSSKEALRLTRIFPDVLFSTAGIHPHDATSWDETSEEEIESLCKNPECVALGECGLDFNRNFSPPEVQLEVFEKQVQMAVRLRKSLFLHERDAHAEMVSVLTKYKDKLPPCVLHCFTGTVSQAKTYLDLGLYIGITGYVWKDKSDDGVRKLLTDNIIPLDRLLVETDAPFMYPNTRSAKLPADVKQSISPRSLTILNRHCTFQRNEPCSLLATLEMIAALMNKPPEEVAMATTYNAVKLFGLT</sequence>
<dbReference type="GO" id="GO:0046872">
    <property type="term" value="F:metal ion binding"/>
    <property type="evidence" value="ECO:0007669"/>
    <property type="project" value="UniProtKB-KW"/>
</dbReference>
<evidence type="ECO:0000256" key="5">
    <source>
        <dbReference type="ARBA" id="ARBA00022801"/>
    </source>
</evidence>
<evidence type="ECO:0000313" key="10">
    <source>
        <dbReference type="EMBL" id="CAG7836142.1"/>
    </source>
</evidence>
<keyword evidence="3" id="KW-0540">Nuclease</keyword>
<keyword evidence="5" id="KW-0378">Hydrolase</keyword>
<evidence type="ECO:0000313" key="11">
    <source>
        <dbReference type="Proteomes" id="UP000708208"/>
    </source>
</evidence>
<evidence type="ECO:0000256" key="1">
    <source>
        <dbReference type="ARBA" id="ARBA00009275"/>
    </source>
</evidence>
<comment type="caution">
    <text evidence="10">The sequence shown here is derived from an EMBL/GenBank/DDBJ whole genome shotgun (WGS) entry which is preliminary data.</text>
</comment>
<dbReference type="CDD" id="cd01310">
    <property type="entry name" value="TatD_DNAse"/>
    <property type="match status" value="1"/>
</dbReference>
<keyword evidence="11" id="KW-1185">Reference proteome</keyword>
<evidence type="ECO:0000256" key="6">
    <source>
        <dbReference type="ARBA" id="ARBA00022839"/>
    </source>
</evidence>
<organism evidence="10 11">
    <name type="scientific">Allacma fusca</name>
    <dbReference type="NCBI Taxonomy" id="39272"/>
    <lineage>
        <taxon>Eukaryota</taxon>
        <taxon>Metazoa</taxon>
        <taxon>Ecdysozoa</taxon>
        <taxon>Arthropoda</taxon>
        <taxon>Hexapoda</taxon>
        <taxon>Collembola</taxon>
        <taxon>Symphypleona</taxon>
        <taxon>Sminthuridae</taxon>
        <taxon>Allacma</taxon>
    </lineage>
</organism>
<reference evidence="10" key="1">
    <citation type="submission" date="2021-06" db="EMBL/GenBank/DDBJ databases">
        <authorList>
            <person name="Hodson N. C."/>
            <person name="Mongue J. A."/>
            <person name="Jaron S. K."/>
        </authorList>
    </citation>
    <scope>NUCLEOTIDE SEQUENCE</scope>
</reference>
<dbReference type="PANTHER" id="PTHR10060">
    <property type="entry name" value="TATD FAMILY DEOXYRIBONUCLEASE"/>
    <property type="match status" value="1"/>
</dbReference>
<dbReference type="Pfam" id="PF01026">
    <property type="entry name" value="TatD_DNase"/>
    <property type="match status" value="1"/>
</dbReference>
<dbReference type="Proteomes" id="UP000708208">
    <property type="component" value="Unassembled WGS sequence"/>
</dbReference>
<dbReference type="FunFam" id="3.20.20.140:FF:000018">
    <property type="entry name" value="3'-5' ssDNA/RNA exonuclease TatD"/>
    <property type="match status" value="1"/>
</dbReference>
<dbReference type="PANTHER" id="PTHR10060:SF15">
    <property type="entry name" value="DEOXYRIBONUCLEASE TATDN1"/>
    <property type="match status" value="1"/>
</dbReference>
<dbReference type="InterPro" id="IPR001130">
    <property type="entry name" value="TatD-like"/>
</dbReference>
<protein>
    <recommendedName>
        <fullName evidence="8">Deoxyribonuclease TATDN1</fullName>
    </recommendedName>
</protein>
<dbReference type="EMBL" id="CAJVCH010570892">
    <property type="protein sequence ID" value="CAG7836142.1"/>
    <property type="molecule type" value="Genomic_DNA"/>
</dbReference>
<keyword evidence="2" id="KW-0963">Cytoplasm</keyword>
<dbReference type="OrthoDB" id="413993at2759"/>
<evidence type="ECO:0000256" key="8">
    <source>
        <dbReference type="ARBA" id="ARBA00039767"/>
    </source>
</evidence>
<evidence type="ECO:0000256" key="9">
    <source>
        <dbReference type="ARBA" id="ARBA00045223"/>
    </source>
</evidence>
<keyword evidence="7" id="KW-0460">Magnesium</keyword>
<comment type="similarity">
    <text evidence="1">Belongs to the metallo-dependent hydrolases superfamily. TatD-type hydrolase family.</text>
</comment>